<dbReference type="NCBIfam" id="NF033545">
    <property type="entry name" value="transpos_IS630"/>
    <property type="match status" value="1"/>
</dbReference>
<dbReference type="Gene3D" id="3.30.420.10">
    <property type="entry name" value="Ribonuclease H-like superfamily/Ribonuclease H"/>
    <property type="match status" value="1"/>
</dbReference>
<dbReference type="KEGG" id="dph:EHF33_19470"/>
<feature type="domain" description="Tc1-like transposase DDE" evidence="1">
    <location>
        <begin position="2"/>
        <end position="121"/>
    </location>
</feature>
<keyword evidence="3" id="KW-1185">Reference proteome</keyword>
<dbReference type="Proteomes" id="UP000276417">
    <property type="component" value="Plasmid unnamed2"/>
</dbReference>
<dbReference type="PANTHER" id="PTHR46564:SF1">
    <property type="entry name" value="TRANSPOSASE"/>
    <property type="match status" value="1"/>
</dbReference>
<dbReference type="InterPro" id="IPR036397">
    <property type="entry name" value="RNaseH_sf"/>
</dbReference>
<evidence type="ECO:0000313" key="2">
    <source>
        <dbReference type="EMBL" id="AZI45067.1"/>
    </source>
</evidence>
<dbReference type="RefSeq" id="WP_277425559.1">
    <property type="nucleotide sequence ID" value="NZ_CP034186.1"/>
</dbReference>
<dbReference type="InterPro" id="IPR047655">
    <property type="entry name" value="Transpos_IS630-like"/>
</dbReference>
<dbReference type="PANTHER" id="PTHR46564">
    <property type="entry name" value="TRANSPOSASE"/>
    <property type="match status" value="1"/>
</dbReference>
<reference evidence="2 3" key="1">
    <citation type="submission" date="2018-11" db="EMBL/GenBank/DDBJ databases">
        <title>Deinococcus shelandsis sp. nov., isolated from South Shetland Islands soil of Antarctica.</title>
        <authorList>
            <person name="Tian J."/>
        </authorList>
    </citation>
    <scope>NUCLEOTIDE SEQUENCE [LARGE SCALE GENOMIC DNA]</scope>
    <source>
        <strain evidence="2 3">S14-83T</strain>
        <plasmid evidence="2 3">unnamed2</plasmid>
    </source>
</reference>
<evidence type="ECO:0000259" key="1">
    <source>
        <dbReference type="Pfam" id="PF13358"/>
    </source>
</evidence>
<dbReference type="GO" id="GO:0003676">
    <property type="term" value="F:nucleic acid binding"/>
    <property type="evidence" value="ECO:0007669"/>
    <property type="project" value="InterPro"/>
</dbReference>
<evidence type="ECO:0000313" key="3">
    <source>
        <dbReference type="Proteomes" id="UP000276417"/>
    </source>
</evidence>
<sequence>MRGKTPIVRLPASWHKLSTIGAITSRGQFLQHTQSGSVKTPDVLRFFVHLLNHVAGEVVLVLDNAAIHRSKAVSAFVETQQRLSLMYLPPHSPEFNPIEKVWAYVKRNVLGNFCARTTKELKTRLPSGWQHIRSIGLPQHLMTQTRI</sequence>
<accession>A0A3G8YL93</accession>
<proteinExistence type="predicted"/>
<protein>
    <submittedName>
        <fullName evidence="2">IS630 family transposase</fullName>
    </submittedName>
</protein>
<dbReference type="Pfam" id="PF13358">
    <property type="entry name" value="DDE_3"/>
    <property type="match status" value="1"/>
</dbReference>
<dbReference type="InterPro" id="IPR038717">
    <property type="entry name" value="Tc1-like_DDE_dom"/>
</dbReference>
<name>A0A3G8YL93_9DEIO</name>
<dbReference type="AlphaFoldDB" id="A0A3G8YL93"/>
<organism evidence="2 3">
    <name type="scientific">Deinococcus psychrotolerans</name>
    <dbReference type="NCBI Taxonomy" id="2489213"/>
    <lineage>
        <taxon>Bacteria</taxon>
        <taxon>Thermotogati</taxon>
        <taxon>Deinococcota</taxon>
        <taxon>Deinococci</taxon>
        <taxon>Deinococcales</taxon>
        <taxon>Deinococcaceae</taxon>
        <taxon>Deinococcus</taxon>
    </lineage>
</organism>
<geneLocation type="plasmid" evidence="2 3">
    <name>unnamed2</name>
</geneLocation>
<dbReference type="EMBL" id="CP034186">
    <property type="protein sequence ID" value="AZI45067.1"/>
    <property type="molecule type" value="Genomic_DNA"/>
</dbReference>
<gene>
    <name evidence="2" type="ORF">EHF33_19470</name>
</gene>
<keyword evidence="2" id="KW-0614">Plasmid</keyword>